<dbReference type="GO" id="GO:0008320">
    <property type="term" value="F:protein transmembrane transporter activity"/>
    <property type="evidence" value="ECO:0007669"/>
    <property type="project" value="UniProtKB-UniRule"/>
</dbReference>
<feature type="compositionally biased region" description="Basic and acidic residues" evidence="10">
    <location>
        <begin position="96"/>
        <end position="110"/>
    </location>
</feature>
<dbReference type="InterPro" id="IPR003369">
    <property type="entry name" value="TatA/B/E"/>
</dbReference>
<keyword evidence="8 9" id="KW-0472">Membrane</keyword>
<dbReference type="eggNOG" id="COG1826">
    <property type="taxonomic scope" value="Bacteria"/>
</dbReference>
<reference evidence="12" key="1">
    <citation type="journal article" date="2010" name="Environ. Microbiol.">
        <title>The genome of Syntrophomonas wolfei: new insights into syntrophic metabolism and biohydrogen production.</title>
        <authorList>
            <person name="Sieber J.R."/>
            <person name="Sims D.R."/>
            <person name="Han C."/>
            <person name="Kim E."/>
            <person name="Lykidis A."/>
            <person name="Lapidus A.L."/>
            <person name="McDonnald E."/>
            <person name="Rohlin L."/>
            <person name="Culley D.E."/>
            <person name="Gunsalus R."/>
            <person name="McInerney M.J."/>
        </authorList>
    </citation>
    <scope>NUCLEOTIDE SEQUENCE [LARGE SCALE GENOMIC DNA]</scope>
    <source>
        <strain evidence="12">DSM 2245B / Goettingen</strain>
    </source>
</reference>
<dbReference type="AlphaFoldDB" id="Q0AX04"/>
<dbReference type="STRING" id="335541.Swol_1443"/>
<dbReference type="EMBL" id="CP000448">
    <property type="protein sequence ID" value="ABI68750.1"/>
    <property type="molecule type" value="Genomic_DNA"/>
</dbReference>
<dbReference type="NCBIfam" id="TIGR01411">
    <property type="entry name" value="tatAE"/>
    <property type="match status" value="1"/>
</dbReference>
<evidence type="ECO:0000256" key="7">
    <source>
        <dbReference type="ARBA" id="ARBA00023010"/>
    </source>
</evidence>
<dbReference type="PRINTS" id="PR01506">
    <property type="entry name" value="TATBPROTEIN"/>
</dbReference>
<feature type="compositionally biased region" description="Basic and acidic residues" evidence="10">
    <location>
        <begin position="57"/>
        <end position="79"/>
    </location>
</feature>
<proteinExistence type="inferred from homology"/>
<dbReference type="PANTHER" id="PTHR42982:SF1">
    <property type="entry name" value="SEC-INDEPENDENT PROTEIN TRANSLOCASE PROTEIN TATA"/>
    <property type="match status" value="1"/>
</dbReference>
<keyword evidence="3 9" id="KW-1003">Cell membrane</keyword>
<evidence type="ECO:0000256" key="5">
    <source>
        <dbReference type="ARBA" id="ARBA00022927"/>
    </source>
</evidence>
<comment type="subunit">
    <text evidence="9">Forms a complex with TatC.</text>
</comment>
<evidence type="ECO:0000256" key="1">
    <source>
        <dbReference type="ARBA" id="ARBA00004162"/>
    </source>
</evidence>
<dbReference type="InterPro" id="IPR006312">
    <property type="entry name" value="TatA/E"/>
</dbReference>
<name>Q0AX04_SYNWW</name>
<dbReference type="HOGENOM" id="CLU_086034_1_5_9"/>
<keyword evidence="4 9" id="KW-0812">Transmembrane</keyword>
<keyword evidence="6 9" id="KW-1133">Transmembrane helix</keyword>
<feature type="region of interest" description="Disordered" evidence="10">
    <location>
        <begin position="91"/>
        <end position="110"/>
    </location>
</feature>
<evidence type="ECO:0000256" key="8">
    <source>
        <dbReference type="ARBA" id="ARBA00023136"/>
    </source>
</evidence>
<comment type="function">
    <text evidence="9">Part of the twin-arginine translocation (Tat) system that transports large folded proteins containing a characteristic twin-arginine motif in their signal peptide across membranes. TatA could form the protein-conducting channel of the Tat system.</text>
</comment>
<dbReference type="NCBIfam" id="NF011430">
    <property type="entry name" value="PRK14861.1"/>
    <property type="match status" value="1"/>
</dbReference>
<dbReference type="Gene3D" id="1.20.5.3310">
    <property type="match status" value="1"/>
</dbReference>
<evidence type="ECO:0000256" key="9">
    <source>
        <dbReference type="HAMAP-Rule" id="MF_00236"/>
    </source>
</evidence>
<keyword evidence="5 9" id="KW-0653">Protein transport</keyword>
<keyword evidence="7 9" id="KW-0811">Translocation</keyword>
<evidence type="ECO:0000313" key="11">
    <source>
        <dbReference type="EMBL" id="ABI68750.1"/>
    </source>
</evidence>
<dbReference type="GO" id="GO:0033281">
    <property type="term" value="C:TAT protein transport complex"/>
    <property type="evidence" value="ECO:0007669"/>
    <property type="project" value="UniProtKB-UniRule"/>
</dbReference>
<organism evidence="11 12">
    <name type="scientific">Syntrophomonas wolfei subsp. wolfei (strain DSM 2245B / Goettingen)</name>
    <dbReference type="NCBI Taxonomy" id="335541"/>
    <lineage>
        <taxon>Bacteria</taxon>
        <taxon>Bacillati</taxon>
        <taxon>Bacillota</taxon>
        <taxon>Clostridia</taxon>
        <taxon>Eubacteriales</taxon>
        <taxon>Syntrophomonadaceae</taxon>
        <taxon>Syntrophomonas</taxon>
    </lineage>
</organism>
<gene>
    <name evidence="9" type="primary">tatA</name>
    <name evidence="11" type="ordered locus">Swol_1443</name>
</gene>
<dbReference type="NCBIfam" id="TIGR01410">
    <property type="entry name" value="tatB"/>
    <property type="match status" value="1"/>
</dbReference>
<sequence length="110" mass="11928">MFGFIGNIGPWELILILVVALIVVGPGKLPEVAKSMGKAAREFKKATTGVQKEFQDALKVDEKPAPAQKEPEAVPEKIEVSPTVSLDELNEMSLNNKEKVKKDDPGNTLS</sequence>
<evidence type="ECO:0000256" key="4">
    <source>
        <dbReference type="ARBA" id="ARBA00022692"/>
    </source>
</evidence>
<dbReference type="KEGG" id="swo:Swol_1443"/>
<dbReference type="GO" id="GO:0043953">
    <property type="term" value="P:protein transport by the Tat complex"/>
    <property type="evidence" value="ECO:0007669"/>
    <property type="project" value="UniProtKB-UniRule"/>
</dbReference>
<comment type="subcellular location">
    <subcellularLocation>
        <location evidence="1 9">Cell membrane</location>
        <topology evidence="1 9">Single-pass membrane protein</topology>
    </subcellularLocation>
</comment>
<dbReference type="PANTHER" id="PTHR42982">
    <property type="entry name" value="SEC-INDEPENDENT PROTEIN TRANSLOCASE PROTEIN TATA"/>
    <property type="match status" value="1"/>
</dbReference>
<keyword evidence="2 9" id="KW-0813">Transport</keyword>
<keyword evidence="12" id="KW-1185">Reference proteome</keyword>
<evidence type="ECO:0000256" key="6">
    <source>
        <dbReference type="ARBA" id="ARBA00022989"/>
    </source>
</evidence>
<feature type="region of interest" description="Disordered" evidence="10">
    <location>
        <begin position="57"/>
        <end position="82"/>
    </location>
</feature>
<dbReference type="Pfam" id="PF02416">
    <property type="entry name" value="TatA_B_E"/>
    <property type="match status" value="1"/>
</dbReference>
<evidence type="ECO:0000256" key="3">
    <source>
        <dbReference type="ARBA" id="ARBA00022475"/>
    </source>
</evidence>
<evidence type="ECO:0000256" key="2">
    <source>
        <dbReference type="ARBA" id="ARBA00022448"/>
    </source>
</evidence>
<dbReference type="OrthoDB" id="9800908at2"/>
<dbReference type="HAMAP" id="MF_00236">
    <property type="entry name" value="TatA_E"/>
    <property type="match status" value="1"/>
</dbReference>
<evidence type="ECO:0000313" key="12">
    <source>
        <dbReference type="Proteomes" id="UP000001968"/>
    </source>
</evidence>
<comment type="similarity">
    <text evidence="9">Belongs to the TatA/E family.</text>
</comment>
<protein>
    <recommendedName>
        <fullName evidence="9">Sec-independent protein translocase protein TatA</fullName>
    </recommendedName>
</protein>
<evidence type="ECO:0000256" key="10">
    <source>
        <dbReference type="SAM" id="MobiDB-lite"/>
    </source>
</evidence>
<feature type="transmembrane region" description="Helical" evidence="9">
    <location>
        <begin position="12"/>
        <end position="29"/>
    </location>
</feature>
<dbReference type="Proteomes" id="UP000001968">
    <property type="component" value="Chromosome"/>
</dbReference>
<accession>Q0AX04</accession>
<dbReference type="InterPro" id="IPR018448">
    <property type="entry name" value="TatB"/>
</dbReference>
<dbReference type="RefSeq" id="WP_011640849.1">
    <property type="nucleotide sequence ID" value="NC_008346.1"/>
</dbReference>